<reference evidence="16" key="1">
    <citation type="submission" date="2025-08" db="UniProtKB">
        <authorList>
            <consortium name="RefSeq"/>
        </authorList>
    </citation>
    <scope>IDENTIFICATION</scope>
    <source>
        <tissue evidence="16">Blood</tissue>
    </source>
</reference>
<dbReference type="Gene3D" id="3.30.200.20">
    <property type="entry name" value="Phosphorylase Kinase, domain 1"/>
    <property type="match status" value="1"/>
</dbReference>
<dbReference type="SUPFAM" id="SSF56112">
    <property type="entry name" value="Protein kinase-like (PK-like)"/>
    <property type="match status" value="1"/>
</dbReference>
<evidence type="ECO:0000256" key="9">
    <source>
        <dbReference type="PIRSR" id="PIRSR630616-2"/>
    </source>
</evidence>
<dbReference type="GO" id="GO:0005524">
    <property type="term" value="F:ATP binding"/>
    <property type="evidence" value="ECO:0007669"/>
    <property type="project" value="UniProtKB-UniRule"/>
</dbReference>
<dbReference type="EC" id="2.7.11.1" evidence="13"/>
<feature type="binding site" evidence="9">
    <location>
        <begin position="134"/>
        <end position="135"/>
    </location>
    <ligand>
        <name>ATP</name>
        <dbReference type="ChEBI" id="CHEBI:30616"/>
    </ligand>
</feature>
<dbReference type="InterPro" id="IPR030616">
    <property type="entry name" value="Aur-like"/>
</dbReference>
<dbReference type="RefSeq" id="XP_054836432.1">
    <property type="nucleotide sequence ID" value="XM_054980457.1"/>
</dbReference>
<sequence>MWCISDFEIGKPLGKGRFGAVYLARSKETHFILALKVIFKSAMEKAQLEHQLRREIEILCHLRHPNILRMYNYFHDQTRIFLMLEYAPRGELYKELQKKKYFDDTRTATYMEEISEALIYCHAQKVIHRDIKPENLLLGLRGELKLADFGWSVHAPSLRRTTLCGTTDYLAPEMIAGSPHDENVDVWCVGVLCYECLAGYAPFEAATRLETFRKIREVNMTFPSWMSDGARDLISKILNRTPSLRLPLKAIIEHPWILNHSSSDLSMRRSPM</sequence>
<dbReference type="GO" id="GO:0004674">
    <property type="term" value="F:protein serine/threonine kinase activity"/>
    <property type="evidence" value="ECO:0007669"/>
    <property type="project" value="UniProtKB-KW"/>
</dbReference>
<name>A0AA97L182_EUBMA</name>
<accession>A0AA97L182</accession>
<dbReference type="PROSITE" id="PS50011">
    <property type="entry name" value="PROTEIN_KINASE_DOM"/>
    <property type="match status" value="1"/>
</dbReference>
<dbReference type="KEGG" id="emc:129330428"/>
<evidence type="ECO:0000313" key="16">
    <source>
        <dbReference type="RefSeq" id="XP_054836432.1"/>
    </source>
</evidence>
<feature type="binding site" evidence="9">
    <location>
        <position position="36"/>
    </location>
    <ligand>
        <name>ATP</name>
        <dbReference type="ChEBI" id="CHEBI:30616"/>
    </ligand>
</feature>
<dbReference type="InterPro" id="IPR000719">
    <property type="entry name" value="Prot_kinase_dom"/>
</dbReference>
<feature type="binding site" evidence="11">
    <location>
        <position position="40"/>
    </location>
    <ligand>
        <name>ATP</name>
        <dbReference type="ChEBI" id="CHEBI:30616"/>
    </ligand>
</feature>
<feature type="binding site" evidence="9">
    <location>
        <position position="17"/>
    </location>
    <ligand>
        <name>ATP</name>
        <dbReference type="ChEBI" id="CHEBI:30616"/>
    </ligand>
</feature>
<proteinExistence type="inferred from homology"/>
<dbReference type="PANTHER" id="PTHR24350">
    <property type="entry name" value="SERINE/THREONINE-PROTEIN KINASE IAL-RELATED"/>
    <property type="match status" value="1"/>
</dbReference>
<evidence type="ECO:0000256" key="7">
    <source>
        <dbReference type="ARBA" id="ARBA00048679"/>
    </source>
</evidence>
<evidence type="ECO:0000256" key="8">
    <source>
        <dbReference type="PIRSR" id="PIRSR630616-1"/>
    </source>
</evidence>
<dbReference type="AlphaFoldDB" id="A0AA97L182"/>
<feature type="cross-link" description="Glycyl lysine isopeptide (Lys-Gly) (interchain with G-Cter in SUMO2)" evidence="10">
    <location>
        <position position="132"/>
    </location>
</feature>
<dbReference type="FunFam" id="1.10.510.10:FF:000235">
    <property type="entry name" value="Serine/threonine-protein kinase ark1"/>
    <property type="match status" value="1"/>
</dbReference>
<dbReference type="PROSITE" id="PS00107">
    <property type="entry name" value="PROTEIN_KINASE_ATP"/>
    <property type="match status" value="1"/>
</dbReference>
<dbReference type="Proteomes" id="UP001190640">
    <property type="component" value="Chromosome 5"/>
</dbReference>
<protein>
    <recommendedName>
        <fullName evidence="13">Aurora kinase</fullName>
        <ecNumber evidence="13">2.7.11.1</ecNumber>
    </recommendedName>
</protein>
<evidence type="ECO:0000256" key="10">
    <source>
        <dbReference type="PIRSR" id="PIRSR630616-3"/>
    </source>
</evidence>
<comment type="similarity">
    <text evidence="13">Belongs to the protein kinase superfamily. Ser/Thr protein kinase family. Aurora subfamily.</text>
</comment>
<evidence type="ECO:0000259" key="14">
    <source>
        <dbReference type="PROSITE" id="PS50011"/>
    </source>
</evidence>
<evidence type="ECO:0000256" key="5">
    <source>
        <dbReference type="ARBA" id="ARBA00022840"/>
    </source>
</evidence>
<dbReference type="InterPro" id="IPR017441">
    <property type="entry name" value="Protein_kinase_ATP_BS"/>
</dbReference>
<evidence type="ECO:0000256" key="3">
    <source>
        <dbReference type="ARBA" id="ARBA00022741"/>
    </source>
</evidence>
<dbReference type="FunFam" id="3.30.200.20:FF:000042">
    <property type="entry name" value="Aurora kinase A"/>
    <property type="match status" value="1"/>
</dbReference>
<feature type="domain" description="Protein kinase" evidence="14">
    <location>
        <begin position="7"/>
        <end position="257"/>
    </location>
</feature>
<comment type="catalytic activity">
    <reaction evidence="7 13">
        <text>L-seryl-[protein] + ATP = O-phospho-L-seryl-[protein] + ADP + H(+)</text>
        <dbReference type="Rhea" id="RHEA:17989"/>
        <dbReference type="Rhea" id="RHEA-COMP:9863"/>
        <dbReference type="Rhea" id="RHEA-COMP:11604"/>
        <dbReference type="ChEBI" id="CHEBI:15378"/>
        <dbReference type="ChEBI" id="CHEBI:29999"/>
        <dbReference type="ChEBI" id="CHEBI:30616"/>
        <dbReference type="ChEBI" id="CHEBI:83421"/>
        <dbReference type="ChEBI" id="CHEBI:456216"/>
        <dbReference type="EC" id="2.7.11.1"/>
    </reaction>
</comment>
<dbReference type="Pfam" id="PF00069">
    <property type="entry name" value="Pkinase"/>
    <property type="match status" value="1"/>
</dbReference>
<evidence type="ECO:0000256" key="4">
    <source>
        <dbReference type="ARBA" id="ARBA00022777"/>
    </source>
</evidence>
<evidence type="ECO:0000313" key="15">
    <source>
        <dbReference type="Proteomes" id="UP001190640"/>
    </source>
</evidence>
<keyword evidence="1 12" id="KW-0723">Serine/threonine-protein kinase</keyword>
<keyword evidence="5 9" id="KW-0067">ATP-binding</keyword>
<dbReference type="PROSITE" id="PS00108">
    <property type="entry name" value="PROTEIN_KINASE_ST"/>
    <property type="match status" value="1"/>
</dbReference>
<keyword evidence="3 9" id="KW-0547">Nucleotide-binding</keyword>
<evidence type="ECO:0000256" key="11">
    <source>
        <dbReference type="PROSITE-ProRule" id="PRU10141"/>
    </source>
</evidence>
<dbReference type="PIRSF" id="PIRSF000654">
    <property type="entry name" value="Integrin-linked_kinase"/>
    <property type="match status" value="1"/>
</dbReference>
<comment type="catalytic activity">
    <reaction evidence="6 13">
        <text>L-threonyl-[protein] + ATP = O-phospho-L-threonyl-[protein] + ADP + H(+)</text>
        <dbReference type="Rhea" id="RHEA:46608"/>
        <dbReference type="Rhea" id="RHEA-COMP:11060"/>
        <dbReference type="Rhea" id="RHEA-COMP:11605"/>
        <dbReference type="ChEBI" id="CHEBI:15378"/>
        <dbReference type="ChEBI" id="CHEBI:30013"/>
        <dbReference type="ChEBI" id="CHEBI:30616"/>
        <dbReference type="ChEBI" id="CHEBI:61977"/>
        <dbReference type="ChEBI" id="CHEBI:456216"/>
        <dbReference type="EC" id="2.7.11.1"/>
    </reaction>
</comment>
<feature type="active site" description="Proton acceptor" evidence="8">
    <location>
        <position position="130"/>
    </location>
</feature>
<keyword evidence="2 13" id="KW-0808">Transferase</keyword>
<dbReference type="InterPro" id="IPR011009">
    <property type="entry name" value="Kinase-like_dom_sf"/>
</dbReference>
<keyword evidence="15" id="KW-1185">Reference proteome</keyword>
<gene>
    <name evidence="16" type="primary">LOC129330428</name>
</gene>
<organism evidence="15 16">
    <name type="scientific">Eublepharis macularius</name>
    <name type="common">Leopard gecko</name>
    <name type="synonym">Cyrtodactylus macularius</name>
    <dbReference type="NCBI Taxonomy" id="481883"/>
    <lineage>
        <taxon>Eukaryota</taxon>
        <taxon>Metazoa</taxon>
        <taxon>Chordata</taxon>
        <taxon>Craniata</taxon>
        <taxon>Vertebrata</taxon>
        <taxon>Euteleostomi</taxon>
        <taxon>Lepidosauria</taxon>
        <taxon>Squamata</taxon>
        <taxon>Bifurcata</taxon>
        <taxon>Gekkota</taxon>
        <taxon>Eublepharidae</taxon>
        <taxon>Eublepharinae</taxon>
        <taxon>Eublepharis</taxon>
    </lineage>
</organism>
<feature type="binding site" evidence="9">
    <location>
        <begin position="85"/>
        <end position="87"/>
    </location>
    <ligand>
        <name>ATP</name>
        <dbReference type="ChEBI" id="CHEBI:30616"/>
    </ligand>
</feature>
<evidence type="ECO:0000256" key="6">
    <source>
        <dbReference type="ARBA" id="ARBA00047899"/>
    </source>
</evidence>
<evidence type="ECO:0000256" key="12">
    <source>
        <dbReference type="RuleBase" id="RU000304"/>
    </source>
</evidence>
<dbReference type="Gene3D" id="1.10.510.10">
    <property type="entry name" value="Transferase(Phosphotransferase) domain 1"/>
    <property type="match status" value="1"/>
</dbReference>
<evidence type="ECO:0000256" key="2">
    <source>
        <dbReference type="ARBA" id="ARBA00022679"/>
    </source>
</evidence>
<dbReference type="SMART" id="SM00220">
    <property type="entry name" value="S_TKc"/>
    <property type="match status" value="1"/>
</dbReference>
<evidence type="ECO:0000256" key="1">
    <source>
        <dbReference type="ARBA" id="ARBA00022527"/>
    </source>
</evidence>
<dbReference type="InterPro" id="IPR008271">
    <property type="entry name" value="Ser/Thr_kinase_AS"/>
</dbReference>
<dbReference type="CDD" id="cd14007">
    <property type="entry name" value="STKc_Aurora"/>
    <property type="match status" value="1"/>
</dbReference>
<evidence type="ECO:0000256" key="13">
    <source>
        <dbReference type="RuleBase" id="RU367134"/>
    </source>
</evidence>
<feature type="binding site" evidence="9">
    <location>
        <position position="148"/>
    </location>
    <ligand>
        <name>ATP</name>
        <dbReference type="ChEBI" id="CHEBI:30616"/>
    </ligand>
</feature>
<keyword evidence="4 13" id="KW-0418">Kinase</keyword>
<dbReference type="GeneID" id="129330428"/>